<evidence type="ECO:0000259" key="1">
    <source>
        <dbReference type="PROSITE" id="PS50181"/>
    </source>
</evidence>
<dbReference type="EMBL" id="JAVHNQ010000001">
    <property type="protein sequence ID" value="KAK6360046.1"/>
    <property type="molecule type" value="Genomic_DNA"/>
</dbReference>
<protein>
    <recommendedName>
        <fullName evidence="1">F-box domain-containing protein</fullName>
    </recommendedName>
</protein>
<accession>A0AAV9VDI1</accession>
<dbReference type="PROSITE" id="PS50181">
    <property type="entry name" value="FBOX"/>
    <property type="match status" value="1"/>
</dbReference>
<keyword evidence="3" id="KW-1185">Reference proteome</keyword>
<dbReference type="Proteomes" id="UP001375240">
    <property type="component" value="Unassembled WGS sequence"/>
</dbReference>
<evidence type="ECO:0000313" key="2">
    <source>
        <dbReference type="EMBL" id="KAK6360046.1"/>
    </source>
</evidence>
<organism evidence="2 3">
    <name type="scientific">Orbilia brochopaga</name>
    <dbReference type="NCBI Taxonomy" id="3140254"/>
    <lineage>
        <taxon>Eukaryota</taxon>
        <taxon>Fungi</taxon>
        <taxon>Dikarya</taxon>
        <taxon>Ascomycota</taxon>
        <taxon>Pezizomycotina</taxon>
        <taxon>Orbiliomycetes</taxon>
        <taxon>Orbiliales</taxon>
        <taxon>Orbiliaceae</taxon>
        <taxon>Orbilia</taxon>
    </lineage>
</organism>
<evidence type="ECO:0000313" key="3">
    <source>
        <dbReference type="Proteomes" id="UP001375240"/>
    </source>
</evidence>
<gene>
    <name evidence="2" type="ORF">TWF696_001165</name>
</gene>
<sequence>MKSYVAKAFGRLGPHKSDQTPNQADFNMGSYLHLTNPISLCKSPKYYALSIPKRVHDLNSSIRSFTRKRMSGPLITAPAVQPAPGSDGDILSPSALADPSITHPSVGEGPLHSLPDAILIRIFQNFEYEQLPTLLAINKKYRKLLLDNYHLILSYPAVITSKLEYCLLTLTFPKSWADSRAMQFYTALQRVVMHQDCFRVTADLLAAEYIRFWKLLTLNNPRLRDMSRHISQAVDKERIRDEILARLLKEAWQRGVKSHSAVKYMTQLTPTGYERIVFGGTPEPECDGETESGKETLVYLVGTRLPAECDGAPSEGLNAPASQPDILQQAVTFAVKQTIREEISYSFPGVKLEKLHPVQILALSRIKVAPWSWEQEEQKDRMRTIYSRSMKATKQLEQYRNEWEIMKDTVAATLESEIL</sequence>
<proteinExistence type="predicted"/>
<feature type="domain" description="F-box" evidence="1">
    <location>
        <begin position="108"/>
        <end position="155"/>
    </location>
</feature>
<dbReference type="InterPro" id="IPR001810">
    <property type="entry name" value="F-box_dom"/>
</dbReference>
<dbReference type="AlphaFoldDB" id="A0AAV9VDI1"/>
<reference evidence="2 3" key="1">
    <citation type="submission" date="2019-10" db="EMBL/GenBank/DDBJ databases">
        <authorList>
            <person name="Palmer J.M."/>
        </authorList>
    </citation>
    <scope>NUCLEOTIDE SEQUENCE [LARGE SCALE GENOMIC DNA]</scope>
    <source>
        <strain evidence="2 3">TWF696</strain>
    </source>
</reference>
<name>A0AAV9VDI1_9PEZI</name>
<comment type="caution">
    <text evidence="2">The sequence shown here is derived from an EMBL/GenBank/DDBJ whole genome shotgun (WGS) entry which is preliminary data.</text>
</comment>